<protein>
    <recommendedName>
        <fullName evidence="6">Peptide deformylase</fullName>
        <shortName evidence="6">PDF</shortName>
        <ecNumber evidence="6">3.5.1.88</ecNumber>
    </recommendedName>
    <alternativeName>
        <fullName evidence="6">Polypeptide deformylase</fullName>
    </alternativeName>
</protein>
<evidence type="ECO:0000256" key="2">
    <source>
        <dbReference type="ARBA" id="ARBA00022723"/>
    </source>
</evidence>
<dbReference type="PANTHER" id="PTHR10458:SF2">
    <property type="entry name" value="PEPTIDE DEFORMYLASE, MITOCHONDRIAL"/>
    <property type="match status" value="1"/>
</dbReference>
<dbReference type="InterPro" id="IPR023635">
    <property type="entry name" value="Peptide_deformylase"/>
</dbReference>
<comment type="cofactor">
    <cofactor evidence="6">
        <name>Fe(2+)</name>
        <dbReference type="ChEBI" id="CHEBI:29033"/>
    </cofactor>
    <text evidence="6">Binds 1 Fe(2+) ion.</text>
</comment>
<dbReference type="EMBL" id="JAKNCJ010000001">
    <property type="protein sequence ID" value="MCL6422193.1"/>
    <property type="molecule type" value="Genomic_DNA"/>
</dbReference>
<dbReference type="GO" id="GO:0042586">
    <property type="term" value="F:peptide deformylase activity"/>
    <property type="evidence" value="ECO:0007669"/>
    <property type="project" value="UniProtKB-EC"/>
</dbReference>
<evidence type="ECO:0000256" key="5">
    <source>
        <dbReference type="ARBA" id="ARBA00023004"/>
    </source>
</evidence>
<comment type="function">
    <text evidence="6">Removes the formyl group from the N-terminal Met of newly synthesized proteins. Requires at least a dipeptide for an efficient rate of reaction. N-terminal L-methionine is a prerequisite for activity but the enzyme has broad specificity at other positions.</text>
</comment>
<keyword evidence="3 6" id="KW-0378">Hydrolase</keyword>
<dbReference type="NCBIfam" id="TIGR00079">
    <property type="entry name" value="pept_deformyl"/>
    <property type="match status" value="1"/>
</dbReference>
<feature type="binding site" evidence="6">
    <location>
        <position position="96"/>
    </location>
    <ligand>
        <name>Fe cation</name>
        <dbReference type="ChEBI" id="CHEBI:24875"/>
    </ligand>
</feature>
<evidence type="ECO:0000313" key="7">
    <source>
        <dbReference type="EMBL" id="MCL6422193.1"/>
    </source>
</evidence>
<feature type="binding site" evidence="6">
    <location>
        <position position="139"/>
    </location>
    <ligand>
        <name>Fe cation</name>
        <dbReference type="ChEBI" id="CHEBI:24875"/>
    </ligand>
</feature>
<dbReference type="NCBIfam" id="NF001159">
    <property type="entry name" value="PRK00150.1-3"/>
    <property type="match status" value="1"/>
</dbReference>
<organism evidence="7 8">
    <name type="scientific">Brachybacterium equifaecis</name>
    <dbReference type="NCBI Taxonomy" id="2910770"/>
    <lineage>
        <taxon>Bacteria</taxon>
        <taxon>Bacillati</taxon>
        <taxon>Actinomycetota</taxon>
        <taxon>Actinomycetes</taxon>
        <taxon>Micrococcales</taxon>
        <taxon>Dermabacteraceae</taxon>
        <taxon>Brachybacterium</taxon>
    </lineage>
</organism>
<proteinExistence type="inferred from homology"/>
<dbReference type="PIRSF" id="PIRSF004749">
    <property type="entry name" value="Pep_def"/>
    <property type="match status" value="1"/>
</dbReference>
<comment type="similarity">
    <text evidence="1 6">Belongs to the polypeptide deformylase family.</text>
</comment>
<dbReference type="Proteomes" id="UP001203761">
    <property type="component" value="Unassembled WGS sequence"/>
</dbReference>
<dbReference type="PRINTS" id="PR01576">
    <property type="entry name" value="PDEFORMYLASE"/>
</dbReference>
<evidence type="ECO:0000256" key="1">
    <source>
        <dbReference type="ARBA" id="ARBA00010759"/>
    </source>
</evidence>
<dbReference type="Gene3D" id="3.90.45.10">
    <property type="entry name" value="Peptide deformylase"/>
    <property type="match status" value="1"/>
</dbReference>
<dbReference type="PANTHER" id="PTHR10458">
    <property type="entry name" value="PEPTIDE DEFORMYLASE"/>
    <property type="match status" value="1"/>
</dbReference>
<keyword evidence="5 6" id="KW-0408">Iron</keyword>
<evidence type="ECO:0000256" key="4">
    <source>
        <dbReference type="ARBA" id="ARBA00022917"/>
    </source>
</evidence>
<evidence type="ECO:0000256" key="3">
    <source>
        <dbReference type="ARBA" id="ARBA00022801"/>
    </source>
</evidence>
<accession>A0ABT0QYA8</accession>
<dbReference type="EC" id="3.5.1.88" evidence="6"/>
<dbReference type="CDD" id="cd00487">
    <property type="entry name" value="Pep_deformylase"/>
    <property type="match status" value="1"/>
</dbReference>
<dbReference type="SUPFAM" id="SSF56420">
    <property type="entry name" value="Peptide deformylase"/>
    <property type="match status" value="1"/>
</dbReference>
<feature type="active site" evidence="6">
    <location>
        <position position="140"/>
    </location>
</feature>
<dbReference type="RefSeq" id="WP_249736348.1">
    <property type="nucleotide sequence ID" value="NZ_JAKNCJ010000001.1"/>
</dbReference>
<evidence type="ECO:0000256" key="6">
    <source>
        <dbReference type="HAMAP-Rule" id="MF_00163"/>
    </source>
</evidence>
<dbReference type="HAMAP" id="MF_00163">
    <property type="entry name" value="Pep_deformylase"/>
    <property type="match status" value="1"/>
</dbReference>
<dbReference type="Pfam" id="PF01327">
    <property type="entry name" value="Pep_deformylase"/>
    <property type="match status" value="1"/>
</dbReference>
<reference evidence="7" key="1">
    <citation type="submission" date="2022-02" db="EMBL/GenBank/DDBJ databases">
        <authorList>
            <person name="Lee M."/>
            <person name="Kim S.-J."/>
            <person name="Jung M.-Y."/>
        </authorList>
    </citation>
    <scope>NUCLEOTIDE SEQUENCE</scope>
    <source>
        <strain evidence="7">JHP9</strain>
    </source>
</reference>
<sequence length="188" mass="20326">MSVRPITMIGHRALSQPAKKVREVTDEIRTLVADMIDTSAAADGAGLAAPQVGSRWRIFVYSCTDGSGQMREGVVINPKLTRFGELVLDDDSIEGCLSVPGEGFPTARFTGARVIGTDLEGAEVVVEDEGGVLARCLQHEVDHLDGMLYLDRLSPARKREALDAVTDRGWRAEGRLSWDPSAMSADEV</sequence>
<keyword evidence="8" id="KW-1185">Reference proteome</keyword>
<dbReference type="InterPro" id="IPR036821">
    <property type="entry name" value="Peptide_deformylase_sf"/>
</dbReference>
<keyword evidence="4 6" id="KW-0648">Protein biosynthesis</keyword>
<keyword evidence="2 6" id="KW-0479">Metal-binding</keyword>
<comment type="caution">
    <text evidence="7">The sequence shown here is derived from an EMBL/GenBank/DDBJ whole genome shotgun (WGS) entry which is preliminary data.</text>
</comment>
<name>A0ABT0QYA8_9MICO</name>
<gene>
    <name evidence="6 7" type="primary">def</name>
    <name evidence="7" type="ORF">Bequi_02100</name>
</gene>
<feature type="binding site" evidence="6">
    <location>
        <position position="143"/>
    </location>
    <ligand>
        <name>Fe cation</name>
        <dbReference type="ChEBI" id="CHEBI:24875"/>
    </ligand>
</feature>
<comment type="catalytic activity">
    <reaction evidence="6">
        <text>N-terminal N-formyl-L-methionyl-[peptide] + H2O = N-terminal L-methionyl-[peptide] + formate</text>
        <dbReference type="Rhea" id="RHEA:24420"/>
        <dbReference type="Rhea" id="RHEA-COMP:10639"/>
        <dbReference type="Rhea" id="RHEA-COMP:10640"/>
        <dbReference type="ChEBI" id="CHEBI:15377"/>
        <dbReference type="ChEBI" id="CHEBI:15740"/>
        <dbReference type="ChEBI" id="CHEBI:49298"/>
        <dbReference type="ChEBI" id="CHEBI:64731"/>
        <dbReference type="EC" id="3.5.1.88"/>
    </reaction>
</comment>
<evidence type="ECO:0000313" key="8">
    <source>
        <dbReference type="Proteomes" id="UP001203761"/>
    </source>
</evidence>